<dbReference type="Gene3D" id="3.20.20.80">
    <property type="entry name" value="Glycosidases"/>
    <property type="match status" value="1"/>
</dbReference>
<dbReference type="SMART" id="SM00636">
    <property type="entry name" value="Glyco_18"/>
    <property type="match status" value="1"/>
</dbReference>
<feature type="domain" description="GH18" evidence="15">
    <location>
        <begin position="65"/>
        <end position="428"/>
    </location>
</feature>
<gene>
    <name evidence="16" type="primary">CHI3L2</name>
</gene>
<evidence type="ECO:0000256" key="11">
    <source>
        <dbReference type="ARBA" id="ARBA00022824"/>
    </source>
</evidence>
<accession>A0A8D1UMA5</accession>
<organism evidence="16 17">
    <name type="scientific">Sus scrofa</name>
    <name type="common">Pig</name>
    <dbReference type="NCBI Taxonomy" id="9823"/>
    <lineage>
        <taxon>Eukaryota</taxon>
        <taxon>Metazoa</taxon>
        <taxon>Chordata</taxon>
        <taxon>Craniata</taxon>
        <taxon>Vertebrata</taxon>
        <taxon>Euteleostomi</taxon>
        <taxon>Mammalia</taxon>
        <taxon>Eutheria</taxon>
        <taxon>Laurasiatheria</taxon>
        <taxon>Artiodactyla</taxon>
        <taxon>Suina</taxon>
        <taxon>Suidae</taxon>
        <taxon>Sus</taxon>
    </lineage>
</organism>
<protein>
    <recommendedName>
        <fullName evidence="6">Chitinase-3-like protein 1</fullName>
    </recommendedName>
</protein>
<evidence type="ECO:0000256" key="6">
    <source>
        <dbReference type="ARBA" id="ARBA00017545"/>
    </source>
</evidence>
<dbReference type="GO" id="GO:0006915">
    <property type="term" value="P:apoptotic process"/>
    <property type="evidence" value="ECO:0007669"/>
    <property type="project" value="UniProtKB-KW"/>
</dbReference>
<dbReference type="InterPro" id="IPR050314">
    <property type="entry name" value="Glycosyl_Hydrlase_18"/>
</dbReference>
<evidence type="ECO:0000256" key="1">
    <source>
        <dbReference type="ARBA" id="ARBA00004239"/>
    </source>
</evidence>
<reference evidence="16" key="1">
    <citation type="submission" date="2025-05" db="UniProtKB">
        <authorList>
            <consortium name="Ensembl"/>
        </authorList>
    </citation>
    <scope>IDENTIFICATION</scope>
</reference>
<name>A0A8D1UMA5_PIG</name>
<dbReference type="FunFam" id="3.10.50.10:FF:000001">
    <property type="entry name" value="Chitinase 3-like 1"/>
    <property type="match status" value="1"/>
</dbReference>
<evidence type="ECO:0000256" key="3">
    <source>
        <dbReference type="ARBA" id="ARBA00004556"/>
    </source>
</evidence>
<dbReference type="GO" id="GO:0006954">
    <property type="term" value="P:inflammatory response"/>
    <property type="evidence" value="ECO:0007669"/>
    <property type="project" value="UniProtKB-KW"/>
</dbReference>
<dbReference type="CDD" id="cd02872">
    <property type="entry name" value="GH18_chitolectin_chitotriosidase"/>
    <property type="match status" value="1"/>
</dbReference>
<evidence type="ECO:0000256" key="4">
    <source>
        <dbReference type="ARBA" id="ARBA00009336"/>
    </source>
</evidence>
<dbReference type="SUPFAM" id="SSF54556">
    <property type="entry name" value="Chitinase insertion domain"/>
    <property type="match status" value="1"/>
</dbReference>
<keyword evidence="9" id="KW-0053">Apoptosis</keyword>
<dbReference type="GO" id="GO:0048471">
    <property type="term" value="C:perinuclear region of cytoplasm"/>
    <property type="evidence" value="ECO:0007669"/>
    <property type="project" value="UniProtKB-SubCell"/>
</dbReference>
<dbReference type="InterPro" id="IPR011583">
    <property type="entry name" value="Chitinase_II/V-like_cat"/>
</dbReference>
<evidence type="ECO:0000256" key="9">
    <source>
        <dbReference type="ARBA" id="ARBA00022703"/>
    </source>
</evidence>
<evidence type="ECO:0000256" key="13">
    <source>
        <dbReference type="ARBA" id="ARBA00023180"/>
    </source>
</evidence>
<evidence type="ECO:0000256" key="5">
    <source>
        <dbReference type="ARBA" id="ARBA00011245"/>
    </source>
</evidence>
<dbReference type="SUPFAM" id="SSF51445">
    <property type="entry name" value="(Trans)glycosidases"/>
    <property type="match status" value="1"/>
</dbReference>
<evidence type="ECO:0000256" key="14">
    <source>
        <dbReference type="ARBA" id="ARBA00023198"/>
    </source>
</evidence>
<dbReference type="PANTHER" id="PTHR11177:SF82">
    <property type="entry name" value="CHITINASE-3-LIKE PROTEIN 2"/>
    <property type="match status" value="1"/>
</dbReference>
<dbReference type="GO" id="GO:0030246">
    <property type="term" value="F:carbohydrate binding"/>
    <property type="evidence" value="ECO:0007669"/>
    <property type="project" value="UniProtKB-KW"/>
</dbReference>
<dbReference type="Proteomes" id="UP000694570">
    <property type="component" value="Unplaced"/>
</dbReference>
<dbReference type="PANTHER" id="PTHR11177">
    <property type="entry name" value="CHITINASE"/>
    <property type="match status" value="1"/>
</dbReference>
<dbReference type="Proteomes" id="UP000694723">
    <property type="component" value="Unplaced"/>
</dbReference>
<dbReference type="OMA" id="AGPANYH"/>
<dbReference type="Ensembl" id="ENSSSCT00030052407.1">
    <property type="protein sequence ID" value="ENSSSCP00030023910.1"/>
    <property type="gene ID" value="ENSSSCG00030037621.1"/>
</dbReference>
<dbReference type="InterPro" id="IPR001223">
    <property type="entry name" value="Glyco_hydro18_cat"/>
</dbReference>
<evidence type="ECO:0000256" key="12">
    <source>
        <dbReference type="ARBA" id="ARBA00023157"/>
    </source>
</evidence>
<evidence type="ECO:0000313" key="17">
    <source>
        <dbReference type="Proteomes" id="UP000694723"/>
    </source>
</evidence>
<keyword evidence="14" id="KW-0395">Inflammatory response</keyword>
<proteinExistence type="inferred from homology"/>
<dbReference type="GO" id="GO:0005783">
    <property type="term" value="C:endoplasmic reticulum"/>
    <property type="evidence" value="ECO:0007669"/>
    <property type="project" value="UniProtKB-SubCell"/>
</dbReference>
<dbReference type="GO" id="GO:0008061">
    <property type="term" value="F:chitin binding"/>
    <property type="evidence" value="ECO:0007669"/>
    <property type="project" value="InterPro"/>
</dbReference>
<comment type="subunit">
    <text evidence="5">Monomer.</text>
</comment>
<dbReference type="AlphaFoldDB" id="A0A8D1UMA5"/>
<dbReference type="Ensembl" id="ENSSSCT00060026919.1">
    <property type="protein sequence ID" value="ENSSSCP00060011459.1"/>
    <property type="gene ID" value="ENSSSCG00060019918.1"/>
</dbReference>
<keyword evidence="13" id="KW-0325">Glycoprotein</keyword>
<dbReference type="Gene3D" id="3.10.50.10">
    <property type="match status" value="1"/>
</dbReference>
<dbReference type="Pfam" id="PF00704">
    <property type="entry name" value="Glyco_hydro_18"/>
    <property type="match status" value="1"/>
</dbReference>
<dbReference type="GO" id="GO:0005975">
    <property type="term" value="P:carbohydrate metabolic process"/>
    <property type="evidence" value="ECO:0007669"/>
    <property type="project" value="InterPro"/>
</dbReference>
<keyword evidence="7" id="KW-0964">Secreted</keyword>
<dbReference type="GO" id="GO:0005576">
    <property type="term" value="C:extracellular region"/>
    <property type="evidence" value="ECO:0007669"/>
    <property type="project" value="UniProtKB-SubCell"/>
</dbReference>
<dbReference type="PROSITE" id="PS51910">
    <property type="entry name" value="GH18_2"/>
    <property type="match status" value="1"/>
</dbReference>
<keyword evidence="8" id="KW-0929">Antimicrobial</keyword>
<evidence type="ECO:0000256" key="2">
    <source>
        <dbReference type="ARBA" id="ARBA00004240"/>
    </source>
</evidence>
<evidence type="ECO:0000256" key="8">
    <source>
        <dbReference type="ARBA" id="ARBA00022529"/>
    </source>
</evidence>
<evidence type="ECO:0000313" key="16">
    <source>
        <dbReference type="Ensembl" id="ENSSSCP00060011459.1"/>
    </source>
</evidence>
<keyword evidence="12" id="KW-1015">Disulfide bond</keyword>
<dbReference type="InterPro" id="IPR017853">
    <property type="entry name" value="GH"/>
</dbReference>
<evidence type="ECO:0000256" key="7">
    <source>
        <dbReference type="ARBA" id="ARBA00022525"/>
    </source>
</evidence>
<comment type="similarity">
    <text evidence="4">Belongs to the glycosyl hydrolase 18 family.</text>
</comment>
<dbReference type="FunFam" id="3.20.20.80:FF:000047">
    <property type="entry name" value="Chitinase-3-like protein 1"/>
    <property type="match status" value="1"/>
</dbReference>
<sequence length="430" mass="48181">MYLLTGVRMLQSQHRGSRLNDPQRLRLKEQRRQWHLGEKLVAIWARRPPHWVPIGSLLSTPGSAYKLVCYFTSWSQDRQEPGKFTLESADPFLCSHLIYSFASISDNKVVIKDKNDAMLYQTIKSLKTKNPKLKILLSIGGYLFGSKGFHPMVDSSKSRLEFINSVIPFLRNHNFDGLDISWIYPDVKDNSLFIVLIHELAEAFQQDSVKSSKERLLLTAGVSAGRQIIDNSYQIKKLAKELDFINLLSFDFHGSWEKPLVTGHNSPLRKGQLDRGTTSYYNVEYAVGYWLNKGMPAEKVVMGIPTYGRSFTLASAETAVGAPASGPGAAGPITESSGFLAYYEICQFLQGAKIMRLQDQQVPYAVKGNQWVGYDDVESVESKVQFLKSLNLAGAMIWSIDMDDFTGKSCSQGPYPLVQAVKRSLGSLGR</sequence>
<dbReference type="InterPro" id="IPR029070">
    <property type="entry name" value="Chitinase_insertion_sf"/>
</dbReference>
<evidence type="ECO:0000259" key="15">
    <source>
        <dbReference type="PROSITE" id="PS51910"/>
    </source>
</evidence>
<comment type="subcellular location">
    <subcellularLocation>
        <location evidence="3">Cytoplasm</location>
        <location evidence="3">Perinuclear region</location>
    </subcellularLocation>
    <subcellularLocation>
        <location evidence="2">Endoplasmic reticulum</location>
    </subcellularLocation>
    <subcellularLocation>
        <location evidence="1">Secreted</location>
        <location evidence="1">Extracellular space</location>
    </subcellularLocation>
</comment>
<keyword evidence="10" id="KW-0430">Lectin</keyword>
<evidence type="ECO:0000256" key="10">
    <source>
        <dbReference type="ARBA" id="ARBA00022734"/>
    </source>
</evidence>
<keyword evidence="11" id="KW-0256">Endoplasmic reticulum</keyword>
<dbReference type="SMR" id="A0A8D1UMA5"/>